<evidence type="ECO:0008006" key="3">
    <source>
        <dbReference type="Google" id="ProtNLM"/>
    </source>
</evidence>
<dbReference type="Proteomes" id="UP000030826">
    <property type="component" value="Unassembled WGS sequence"/>
</dbReference>
<dbReference type="RefSeq" id="WP_039189126.1">
    <property type="nucleotide sequence ID" value="NZ_JRFJ01000001.1"/>
</dbReference>
<gene>
    <name evidence="1" type="ORF">LA66_04865</name>
</gene>
<evidence type="ECO:0000313" key="1">
    <source>
        <dbReference type="EMBL" id="KHJ55954.1"/>
    </source>
</evidence>
<dbReference type="Gene3D" id="1.10.10.60">
    <property type="entry name" value="Homeodomain-like"/>
    <property type="match status" value="1"/>
</dbReference>
<dbReference type="OrthoDB" id="9798071at2"/>
<name>A0A0B1Q6E0_9HYPH</name>
<dbReference type="STRING" id="370622.LA66_04865"/>
<dbReference type="Pfam" id="PF07750">
    <property type="entry name" value="GcrA"/>
    <property type="match status" value="2"/>
</dbReference>
<comment type="caution">
    <text evidence="1">The sequence shown here is derived from an EMBL/GenBank/DDBJ whole genome shotgun (WGS) entry which is preliminary data.</text>
</comment>
<protein>
    <recommendedName>
        <fullName evidence="3">GcrA cell cycle regulator</fullName>
    </recommendedName>
</protein>
<dbReference type="AlphaFoldDB" id="A0A0B1Q6E0"/>
<accession>A0A0B1Q6E0</accession>
<dbReference type="InterPro" id="IPR011681">
    <property type="entry name" value="GcrA"/>
</dbReference>
<proteinExistence type="predicted"/>
<dbReference type="EMBL" id="JRFJ01000001">
    <property type="protein sequence ID" value="KHJ55954.1"/>
    <property type="molecule type" value="Genomic_DNA"/>
</dbReference>
<sequence>MSWTDERIETLKRLWSEGHSASQIAGELGGVSRNAVIGKVHRLKLESRIKAPSAPAAAAAAPAAVAPASTAPAVAAQASQPAPVSIRSAPAPVAAAPQREAAAASAPRVLQPTASIAPAQQPMARTMGATALKMEPDLEPMPQQRVSAEVVPISRNLTLVQLSERTCKWPIGDPLSPDFRFCGNHSGEGSPYCQYHARIAFQPASERRRIR</sequence>
<organism evidence="1 2">
    <name type="scientific">Aureimonas altamirensis</name>
    <dbReference type="NCBI Taxonomy" id="370622"/>
    <lineage>
        <taxon>Bacteria</taxon>
        <taxon>Pseudomonadati</taxon>
        <taxon>Pseudomonadota</taxon>
        <taxon>Alphaproteobacteria</taxon>
        <taxon>Hyphomicrobiales</taxon>
        <taxon>Aurantimonadaceae</taxon>
        <taxon>Aureimonas</taxon>
    </lineage>
</organism>
<reference evidence="1 2" key="1">
    <citation type="submission" date="2014-09" db="EMBL/GenBank/DDBJ databases">
        <title>Isolation and characterization of Aurantimonas altamirensis ON-56566 from clinical sample following a dog bite.</title>
        <authorList>
            <person name="Eshaghi A."/>
            <person name="Li A."/>
            <person name="Shahinas D."/>
            <person name="Bahn P."/>
            <person name="Kus J.V."/>
            <person name="Patel S.N."/>
        </authorList>
    </citation>
    <scope>NUCLEOTIDE SEQUENCE [LARGE SCALE GENOMIC DNA]</scope>
    <source>
        <strain evidence="1 2">ON-56566</strain>
    </source>
</reference>
<evidence type="ECO:0000313" key="2">
    <source>
        <dbReference type="Proteomes" id="UP000030826"/>
    </source>
</evidence>